<comment type="caution">
    <text evidence="1">The sequence shown here is derived from an EMBL/GenBank/DDBJ whole genome shotgun (WGS) entry which is preliminary data.</text>
</comment>
<gene>
    <name evidence="1" type="ORF">QFZ49_006613</name>
</gene>
<reference evidence="1 2" key="1">
    <citation type="submission" date="2023-07" db="EMBL/GenBank/DDBJ databases">
        <title>Comparative genomics of wheat-associated soil bacteria to identify genetic determinants of phenazine resistance.</title>
        <authorList>
            <person name="Mouncey N."/>
        </authorList>
    </citation>
    <scope>NUCLEOTIDE SEQUENCE [LARGE SCALE GENOMIC DNA]</scope>
    <source>
        <strain evidence="1 2">W2I16</strain>
    </source>
</reference>
<sequence length="41" mass="4656">MAMRVASKAFRVVHAPRPTPLLTSRRHIDLQRVCSSISPLR</sequence>
<proteinExistence type="predicted"/>
<dbReference type="RefSeq" id="WP_373431288.1">
    <property type="nucleotide sequence ID" value="NZ_JAUSZS010000008.1"/>
</dbReference>
<name>A0ABU0RXC1_9ACTN</name>
<protein>
    <submittedName>
        <fullName evidence="1">Uncharacterized protein</fullName>
    </submittedName>
</protein>
<keyword evidence="2" id="KW-1185">Reference proteome</keyword>
<dbReference type="EMBL" id="JAUSZS010000008">
    <property type="protein sequence ID" value="MDQ0936638.1"/>
    <property type="molecule type" value="Genomic_DNA"/>
</dbReference>
<organism evidence="1 2">
    <name type="scientific">Streptomyces turgidiscabies</name>
    <dbReference type="NCBI Taxonomy" id="85558"/>
    <lineage>
        <taxon>Bacteria</taxon>
        <taxon>Bacillati</taxon>
        <taxon>Actinomycetota</taxon>
        <taxon>Actinomycetes</taxon>
        <taxon>Kitasatosporales</taxon>
        <taxon>Streptomycetaceae</taxon>
        <taxon>Streptomyces</taxon>
    </lineage>
</organism>
<evidence type="ECO:0000313" key="2">
    <source>
        <dbReference type="Proteomes" id="UP001223072"/>
    </source>
</evidence>
<dbReference type="InterPro" id="IPR049979">
    <property type="entry name" value="Cys_resp_CS_actino"/>
</dbReference>
<evidence type="ECO:0000313" key="1">
    <source>
        <dbReference type="EMBL" id="MDQ0936638.1"/>
    </source>
</evidence>
<dbReference type="NCBIfam" id="NF042934">
    <property type="entry name" value="cis_reg_atten"/>
    <property type="match status" value="1"/>
</dbReference>
<accession>A0ABU0RXC1</accession>
<dbReference type="Proteomes" id="UP001223072">
    <property type="component" value="Unassembled WGS sequence"/>
</dbReference>